<feature type="domain" description="Glycosyltransferase 2-like" evidence="1">
    <location>
        <begin position="60"/>
        <end position="140"/>
    </location>
</feature>
<dbReference type="RefSeq" id="WP_159898502.1">
    <property type="nucleotide sequence ID" value="NZ_BAABFX010000050.1"/>
</dbReference>
<organism evidence="2 3">
    <name type="scientific">Ornithinibacter aureus</name>
    <dbReference type="NCBI Taxonomy" id="622664"/>
    <lineage>
        <taxon>Bacteria</taxon>
        <taxon>Bacillati</taxon>
        <taxon>Actinomycetota</taxon>
        <taxon>Actinomycetes</taxon>
        <taxon>Micrococcales</taxon>
        <taxon>Intrasporangiaceae</taxon>
        <taxon>Ornithinibacter</taxon>
    </lineage>
</organism>
<dbReference type="PANTHER" id="PTHR15046:SF3">
    <property type="entry name" value="BETA-1,4 N-ACETYLGALACTOSAMINYLTRANSFERASE 2-LIKE"/>
    <property type="match status" value="1"/>
</dbReference>
<dbReference type="Gene3D" id="3.90.550.10">
    <property type="entry name" value="Spore Coat Polysaccharide Biosynthesis Protein SpsA, Chain A"/>
    <property type="match status" value="1"/>
</dbReference>
<dbReference type="EMBL" id="BAABFX010000050">
    <property type="protein sequence ID" value="GAA4403332.1"/>
    <property type="molecule type" value="Genomic_DNA"/>
</dbReference>
<reference evidence="3" key="1">
    <citation type="journal article" date="2019" name="Int. J. Syst. Evol. Microbiol.">
        <title>The Global Catalogue of Microorganisms (GCM) 10K type strain sequencing project: providing services to taxonomists for standard genome sequencing and annotation.</title>
        <authorList>
            <consortium name="The Broad Institute Genomics Platform"/>
            <consortium name="The Broad Institute Genome Sequencing Center for Infectious Disease"/>
            <person name="Wu L."/>
            <person name="Ma J."/>
        </authorList>
    </citation>
    <scope>NUCLEOTIDE SEQUENCE [LARGE SCALE GENOMIC DNA]</scope>
    <source>
        <strain evidence="3">JCM 17738</strain>
    </source>
</reference>
<gene>
    <name evidence="2" type="ORF">GCM10023153_33260</name>
</gene>
<dbReference type="Proteomes" id="UP001500390">
    <property type="component" value="Unassembled WGS sequence"/>
</dbReference>
<evidence type="ECO:0000313" key="2">
    <source>
        <dbReference type="EMBL" id="GAA4403332.1"/>
    </source>
</evidence>
<accession>A0ABP8KAR0</accession>
<dbReference type="SUPFAM" id="SSF53448">
    <property type="entry name" value="Nucleotide-diphospho-sugar transferases"/>
    <property type="match status" value="1"/>
</dbReference>
<protein>
    <recommendedName>
        <fullName evidence="1">Glycosyltransferase 2-like domain-containing protein</fullName>
    </recommendedName>
</protein>
<dbReference type="Pfam" id="PF00535">
    <property type="entry name" value="Glycos_transf_2"/>
    <property type="match status" value="1"/>
</dbReference>
<dbReference type="PANTHER" id="PTHR15046">
    <property type="entry name" value="GLYCO_TRANS_2-LIKE DOMAIN-CONTAINING PROTEIN"/>
    <property type="match status" value="1"/>
</dbReference>
<proteinExistence type="predicted"/>
<evidence type="ECO:0000259" key="1">
    <source>
        <dbReference type="Pfam" id="PF00535"/>
    </source>
</evidence>
<name>A0ABP8KAR0_9MICO</name>
<dbReference type="InterPro" id="IPR001173">
    <property type="entry name" value="Glyco_trans_2-like"/>
</dbReference>
<dbReference type="InterPro" id="IPR029044">
    <property type="entry name" value="Nucleotide-diphossugar_trans"/>
</dbReference>
<dbReference type="CDD" id="cd00761">
    <property type="entry name" value="Glyco_tranf_GTA_type"/>
    <property type="match status" value="1"/>
</dbReference>
<evidence type="ECO:0000313" key="3">
    <source>
        <dbReference type="Proteomes" id="UP001500390"/>
    </source>
</evidence>
<comment type="caution">
    <text evidence="2">The sequence shown here is derived from an EMBL/GenBank/DDBJ whole genome shotgun (WGS) entry which is preliminary data.</text>
</comment>
<keyword evidence="3" id="KW-1185">Reference proteome</keyword>
<sequence>MDVRRIKRAMDGRGGGPLRAAYRVATAAALVGVRGVDRLAADRPDPGERAESARTVTMAVKTFKRPDVARRLVRSARKVFDGRIVVADDSPVPMSFADPLVDVIAMPFNSGVSVGRNAALDAVDTEFVLVTDDDLVFTSATDVDAARRRLQECPEIDVVGFVRVELPRWMAHDFGPDALFGGHREPLRPWGELVGGLPVRLKIEQTYLARTEAIRRVRWDPQIRMVDHADFFSRAAGEIVVVLDPAIRAYHARTPFDPEYTRYRLDIAPDQAYLGRVWRQRAAARSRGEEPDLSLTSEPPSD</sequence>